<evidence type="ECO:0000313" key="5">
    <source>
        <dbReference type="EMBL" id="KOO68305.1"/>
    </source>
</evidence>
<dbReference type="RefSeq" id="WP_053398512.1">
    <property type="nucleotide sequence ID" value="NZ_DAWBWQ010000158.1"/>
</dbReference>
<feature type="lipid moiety-binding region" description="N-palmitoyl cysteine" evidence="3">
    <location>
        <position position="17"/>
    </location>
</feature>
<evidence type="ECO:0000256" key="3">
    <source>
        <dbReference type="PIRSR" id="PIRSR036893-52"/>
    </source>
</evidence>
<dbReference type="OrthoDB" id="329806at2"/>
<evidence type="ECO:0000313" key="6">
    <source>
        <dbReference type="Proteomes" id="UP000036951"/>
    </source>
</evidence>
<dbReference type="PRINTS" id="PR01171">
    <property type="entry name" value="BCTLIPOCALIN"/>
</dbReference>
<dbReference type="PROSITE" id="PS00213">
    <property type="entry name" value="LIPOCALIN"/>
    <property type="match status" value="1"/>
</dbReference>
<dbReference type="InterPro" id="IPR000566">
    <property type="entry name" value="Lipocln_cytosolic_FA-bd_dom"/>
</dbReference>
<dbReference type="CDD" id="cd19438">
    <property type="entry name" value="lipocalin_Blc-like"/>
    <property type="match status" value="1"/>
</dbReference>
<dbReference type="InterPro" id="IPR047202">
    <property type="entry name" value="Lipocalin_Blc-like_dom"/>
</dbReference>
<dbReference type="Gene3D" id="2.40.128.20">
    <property type="match status" value="1"/>
</dbReference>
<accession>A0A8E1QX57</accession>
<dbReference type="InterPro" id="IPR022271">
    <property type="entry name" value="Lipocalin_ApoD"/>
</dbReference>
<feature type="lipid moiety-binding region" description="S-diacylglycerol cysteine" evidence="3">
    <location>
        <position position="17"/>
    </location>
</feature>
<keyword evidence="6" id="KW-1185">Reference proteome</keyword>
<feature type="chain" id="PRO_5034386316" evidence="2">
    <location>
        <begin position="19"/>
        <end position="170"/>
    </location>
</feature>
<gene>
    <name evidence="5" type="ORF">ACU52_08675</name>
</gene>
<comment type="similarity">
    <text evidence="1 2">Belongs to the calycin superfamily. Lipocalin family.</text>
</comment>
<evidence type="ECO:0000256" key="2">
    <source>
        <dbReference type="PIRNR" id="PIRNR036893"/>
    </source>
</evidence>
<keyword evidence="2" id="KW-0732">Signal</keyword>
<name>A0A8E1QX57_9BACT</name>
<dbReference type="PANTHER" id="PTHR10612:SF34">
    <property type="entry name" value="APOLIPOPROTEIN D"/>
    <property type="match status" value="1"/>
</dbReference>
<sequence>MKKIMLFLLSLMCLGGCADEPVTVDNTTVRQLDLKRFMGRWYEIARYDHKFERGMTNVTATYTLLDNGRIEVVNEGLKDGKRKTANGKGKLPDASEPGKLKVAFFLWFYADYYVLDIAPDYSYALVGSSSDKYLWIMSRTKALPQSVLTGLLDNLRRRGYDTTKLIWVRQ</sequence>
<keyword evidence="3" id="KW-0449">Lipoprotein</keyword>
<proteinExistence type="inferred from homology"/>
<dbReference type="InterPro" id="IPR002446">
    <property type="entry name" value="Lipocalin_bac"/>
</dbReference>
<dbReference type="Pfam" id="PF08212">
    <property type="entry name" value="Lipocalin_2"/>
    <property type="match status" value="1"/>
</dbReference>
<dbReference type="GO" id="GO:0006950">
    <property type="term" value="P:response to stress"/>
    <property type="evidence" value="ECO:0007669"/>
    <property type="project" value="UniProtKB-ARBA"/>
</dbReference>
<evidence type="ECO:0000259" key="4">
    <source>
        <dbReference type="Pfam" id="PF08212"/>
    </source>
</evidence>
<dbReference type="SUPFAM" id="SSF50814">
    <property type="entry name" value="Lipocalins"/>
    <property type="match status" value="1"/>
</dbReference>
<protein>
    <submittedName>
        <fullName evidence="5">Lipocalin</fullName>
    </submittedName>
</protein>
<dbReference type="AlphaFoldDB" id="A0A8E1QX57"/>
<dbReference type="PIRSF" id="PIRSF036893">
    <property type="entry name" value="Lipocalin_ApoD"/>
    <property type="match status" value="1"/>
</dbReference>
<feature type="signal peptide" evidence="2">
    <location>
        <begin position="1"/>
        <end position="18"/>
    </location>
</feature>
<dbReference type="Proteomes" id="UP000036951">
    <property type="component" value="Unassembled WGS sequence"/>
</dbReference>
<reference evidence="5 6" key="1">
    <citation type="submission" date="2015-06" db="EMBL/GenBank/DDBJ databases">
        <title>Prevotella sp. 109, sp. nov., a novel member of the family Prevotellaceae isolated from human faeces.</title>
        <authorList>
            <person name="Shkoporov A.N."/>
            <person name="Chaplin A.V."/>
            <person name="Kafarskaia L.I."/>
            <person name="Efimov B.A."/>
        </authorList>
    </citation>
    <scope>NUCLEOTIDE SEQUENCE [LARGE SCALE GENOMIC DNA]</scope>
    <source>
        <strain evidence="5 6">109</strain>
    </source>
</reference>
<feature type="domain" description="Lipocalin/cytosolic fatty-acid binding" evidence="4">
    <location>
        <begin position="32"/>
        <end position="170"/>
    </location>
</feature>
<organism evidence="5 6">
    <name type="scientific">Xylanibacter rarus</name>
    <dbReference type="NCBI Taxonomy" id="1676614"/>
    <lineage>
        <taxon>Bacteria</taxon>
        <taxon>Pseudomonadati</taxon>
        <taxon>Bacteroidota</taxon>
        <taxon>Bacteroidia</taxon>
        <taxon>Bacteroidales</taxon>
        <taxon>Prevotellaceae</taxon>
        <taxon>Xylanibacter</taxon>
    </lineage>
</organism>
<dbReference type="InterPro" id="IPR012674">
    <property type="entry name" value="Calycin"/>
</dbReference>
<dbReference type="EMBL" id="LFQU01000015">
    <property type="protein sequence ID" value="KOO68305.1"/>
    <property type="molecule type" value="Genomic_DNA"/>
</dbReference>
<comment type="caution">
    <text evidence="5">The sequence shown here is derived from an EMBL/GenBank/DDBJ whole genome shotgun (WGS) entry which is preliminary data.</text>
</comment>
<dbReference type="InterPro" id="IPR022272">
    <property type="entry name" value="Lipocalin_CS"/>
</dbReference>
<evidence type="ECO:0000256" key="1">
    <source>
        <dbReference type="ARBA" id="ARBA00006889"/>
    </source>
</evidence>
<dbReference type="PANTHER" id="PTHR10612">
    <property type="entry name" value="APOLIPOPROTEIN D"/>
    <property type="match status" value="1"/>
</dbReference>
<keyword evidence="3" id="KW-0564">Palmitate</keyword>